<organism evidence="2 3">
    <name type="scientific">Marasmiellus scandens</name>
    <dbReference type="NCBI Taxonomy" id="2682957"/>
    <lineage>
        <taxon>Eukaryota</taxon>
        <taxon>Fungi</taxon>
        <taxon>Dikarya</taxon>
        <taxon>Basidiomycota</taxon>
        <taxon>Agaricomycotina</taxon>
        <taxon>Agaricomycetes</taxon>
        <taxon>Agaricomycetidae</taxon>
        <taxon>Agaricales</taxon>
        <taxon>Marasmiineae</taxon>
        <taxon>Omphalotaceae</taxon>
        <taxon>Marasmiellus</taxon>
    </lineage>
</organism>
<dbReference type="Proteomes" id="UP001498398">
    <property type="component" value="Unassembled WGS sequence"/>
</dbReference>
<dbReference type="SMART" id="SM00484">
    <property type="entry name" value="XPGI"/>
    <property type="match status" value="1"/>
</dbReference>
<dbReference type="EMBL" id="JBANRG010000067">
    <property type="protein sequence ID" value="KAK7440602.1"/>
    <property type="molecule type" value="Genomic_DNA"/>
</dbReference>
<evidence type="ECO:0000259" key="1">
    <source>
        <dbReference type="SMART" id="SM00484"/>
    </source>
</evidence>
<sequence>MGVQNLWPTLKPICEPMQPLLDYAIKEGFQEKYHYGRKLNLGVDASLYLAGIQAAHLKRSNIHSSSNPFHTLYHQLSRYIRAPVNLVYVFDGPHRPALKRNKHVVDQSIPFHEKAKKLIRAFGFHVYDTTYADAEAELVTLAHNGTFDGIITEDSDAVVFGAPRIFRINSGTTSTKVFVDVYSAEKIENDLSLTRTGLILFALLVGGDCHDGVQGCGPITAHAMVKCGFGEALVNGLDEFGGSDQELMTFLVRWKHEMADEMIHNHQGYLRHRNKPAADEIIRDATFPSLGVIAAYRQPETNQSMGLPLPDTSQWRPSEPNPAAIAQLCISELGWTSTYLLRRFDETLWHGIALQMLYSKYLVYNFEDRKLASPSVNAIIRNPKDTKIHDRGKNEIRTTLSISSFFNHLDSKMMRGNNHLRNKMIVVVVPQSVLSVATAKSKQQFNDIMVAFNAVPRAQALSHEVIVIEDDDSDSEIEFGELEVRENFIDLSNDSVF</sequence>
<dbReference type="Gene3D" id="1.10.150.20">
    <property type="entry name" value="5' to 3' exonuclease, C-terminal subdomain"/>
    <property type="match status" value="1"/>
</dbReference>
<dbReference type="InterPro" id="IPR006084">
    <property type="entry name" value="XPG/Rad2"/>
</dbReference>
<name>A0ABR1IWE5_9AGAR</name>
<dbReference type="InterPro" id="IPR036279">
    <property type="entry name" value="5-3_exonuclease_C_sf"/>
</dbReference>
<proteinExistence type="predicted"/>
<accession>A0ABR1IWE5</accession>
<dbReference type="InterPro" id="IPR006086">
    <property type="entry name" value="XPG-I_dom"/>
</dbReference>
<dbReference type="PANTHER" id="PTHR11081:SF75">
    <property type="entry name" value="ENDONUCLEASE, PUTATIVE (AFU_ORTHOLOGUE AFUA_3G13260)-RELATED"/>
    <property type="match status" value="1"/>
</dbReference>
<gene>
    <name evidence="2" type="ORF">VKT23_016950</name>
</gene>
<protein>
    <recommendedName>
        <fullName evidence="1">XPG-I domain-containing protein</fullName>
    </recommendedName>
</protein>
<dbReference type="InterPro" id="IPR029060">
    <property type="entry name" value="PIN-like_dom_sf"/>
</dbReference>
<reference evidence="2 3" key="1">
    <citation type="submission" date="2024-01" db="EMBL/GenBank/DDBJ databases">
        <title>A draft genome for the cacao thread blight pathogen Marasmiellus scandens.</title>
        <authorList>
            <person name="Baruah I.K."/>
            <person name="Leung J."/>
            <person name="Bukari Y."/>
            <person name="Amoako-Attah I."/>
            <person name="Meinhardt L.W."/>
            <person name="Bailey B.A."/>
            <person name="Cohen S.P."/>
        </authorList>
    </citation>
    <scope>NUCLEOTIDE SEQUENCE [LARGE SCALE GENOMIC DNA]</scope>
    <source>
        <strain evidence="2 3">GH-19</strain>
    </source>
</reference>
<feature type="domain" description="XPG-I" evidence="1">
    <location>
        <begin position="120"/>
        <end position="193"/>
    </location>
</feature>
<keyword evidence="3" id="KW-1185">Reference proteome</keyword>
<dbReference type="SUPFAM" id="SSF47807">
    <property type="entry name" value="5' to 3' exonuclease, C-terminal subdomain"/>
    <property type="match status" value="1"/>
</dbReference>
<dbReference type="SUPFAM" id="SSF88723">
    <property type="entry name" value="PIN domain-like"/>
    <property type="match status" value="1"/>
</dbReference>
<dbReference type="CDD" id="cd09870">
    <property type="entry name" value="PIN_YEN1"/>
    <property type="match status" value="1"/>
</dbReference>
<dbReference type="Pfam" id="PF00867">
    <property type="entry name" value="XPG_I"/>
    <property type="match status" value="1"/>
</dbReference>
<evidence type="ECO:0000313" key="3">
    <source>
        <dbReference type="Proteomes" id="UP001498398"/>
    </source>
</evidence>
<dbReference type="PANTHER" id="PTHR11081">
    <property type="entry name" value="FLAP ENDONUCLEASE FAMILY MEMBER"/>
    <property type="match status" value="1"/>
</dbReference>
<evidence type="ECO:0000313" key="2">
    <source>
        <dbReference type="EMBL" id="KAK7440602.1"/>
    </source>
</evidence>
<comment type="caution">
    <text evidence="2">The sequence shown here is derived from an EMBL/GenBank/DDBJ whole genome shotgun (WGS) entry which is preliminary data.</text>
</comment>
<dbReference type="PRINTS" id="PR00853">
    <property type="entry name" value="XPGRADSUPER"/>
</dbReference>
<dbReference type="Gene3D" id="3.40.50.1010">
    <property type="entry name" value="5'-nuclease"/>
    <property type="match status" value="2"/>
</dbReference>